<dbReference type="Proteomes" id="UP000799755">
    <property type="component" value="Unassembled WGS sequence"/>
</dbReference>
<evidence type="ECO:0000313" key="1">
    <source>
        <dbReference type="EMBL" id="KAF2466053.1"/>
    </source>
</evidence>
<protein>
    <submittedName>
        <fullName evidence="1">Uncharacterized protein</fullName>
    </submittedName>
</protein>
<proteinExistence type="predicted"/>
<evidence type="ECO:0000313" key="2">
    <source>
        <dbReference type="Proteomes" id="UP000799755"/>
    </source>
</evidence>
<accession>A0ACB6QGF5</accession>
<name>A0ACB6QGF5_9PLEO</name>
<dbReference type="EMBL" id="MU003526">
    <property type="protein sequence ID" value="KAF2466053.1"/>
    <property type="molecule type" value="Genomic_DNA"/>
</dbReference>
<gene>
    <name evidence="1" type="ORF">BDR25DRAFT_359842</name>
</gene>
<organism evidence="1 2">
    <name type="scientific">Lindgomyces ingoldianus</name>
    <dbReference type="NCBI Taxonomy" id="673940"/>
    <lineage>
        <taxon>Eukaryota</taxon>
        <taxon>Fungi</taxon>
        <taxon>Dikarya</taxon>
        <taxon>Ascomycota</taxon>
        <taxon>Pezizomycotina</taxon>
        <taxon>Dothideomycetes</taxon>
        <taxon>Pleosporomycetidae</taxon>
        <taxon>Pleosporales</taxon>
        <taxon>Lindgomycetaceae</taxon>
        <taxon>Lindgomyces</taxon>
    </lineage>
</organism>
<comment type="caution">
    <text evidence="1">The sequence shown here is derived from an EMBL/GenBank/DDBJ whole genome shotgun (WGS) entry which is preliminary data.</text>
</comment>
<keyword evidence="2" id="KW-1185">Reference proteome</keyword>
<reference evidence="1" key="1">
    <citation type="journal article" date="2020" name="Stud. Mycol.">
        <title>101 Dothideomycetes genomes: a test case for predicting lifestyles and emergence of pathogens.</title>
        <authorList>
            <person name="Haridas S."/>
            <person name="Albert R."/>
            <person name="Binder M."/>
            <person name="Bloem J."/>
            <person name="Labutti K."/>
            <person name="Salamov A."/>
            <person name="Andreopoulos B."/>
            <person name="Baker S."/>
            <person name="Barry K."/>
            <person name="Bills G."/>
            <person name="Bluhm B."/>
            <person name="Cannon C."/>
            <person name="Castanera R."/>
            <person name="Culley D."/>
            <person name="Daum C."/>
            <person name="Ezra D."/>
            <person name="Gonzalez J."/>
            <person name="Henrissat B."/>
            <person name="Kuo A."/>
            <person name="Liang C."/>
            <person name="Lipzen A."/>
            <person name="Lutzoni F."/>
            <person name="Magnuson J."/>
            <person name="Mondo S."/>
            <person name="Nolan M."/>
            <person name="Ohm R."/>
            <person name="Pangilinan J."/>
            <person name="Park H.-J."/>
            <person name="Ramirez L."/>
            <person name="Alfaro M."/>
            <person name="Sun H."/>
            <person name="Tritt A."/>
            <person name="Yoshinaga Y."/>
            <person name="Zwiers L.-H."/>
            <person name="Turgeon B."/>
            <person name="Goodwin S."/>
            <person name="Spatafora J."/>
            <person name="Crous P."/>
            <person name="Grigoriev I."/>
        </authorList>
    </citation>
    <scope>NUCLEOTIDE SEQUENCE</scope>
    <source>
        <strain evidence="1">ATCC 200398</strain>
    </source>
</reference>
<sequence>MYYSNTPKIKFLTIYGIIKSVISEIPVLGGPHFVYTLVRFDVVGGHDGVERLKLAPRLSRLSSLSESNSFVASPLIWVLLICYLAAVFLDQLDEAKALLVLLAVRCVARVSRDTIPMYYVIHSSGLAPFSSLDLTIHLFNSPSLDLNTFSCKSYEPGVALLTSTIGPCEVQHILITAYSPAKPDRLNDDLLVDIAPTLLVRPPHRHIDERFDDAHNDFYNRAKMASTSDTSVKLVNKSDWQLWYRRQCHP</sequence>